<evidence type="ECO:0008006" key="3">
    <source>
        <dbReference type="Google" id="ProtNLM"/>
    </source>
</evidence>
<evidence type="ECO:0000313" key="2">
    <source>
        <dbReference type="Proteomes" id="UP001054837"/>
    </source>
</evidence>
<proteinExistence type="predicted"/>
<gene>
    <name evidence="1" type="ORF">CDAR_313001</name>
</gene>
<organism evidence="1 2">
    <name type="scientific">Caerostris darwini</name>
    <dbReference type="NCBI Taxonomy" id="1538125"/>
    <lineage>
        <taxon>Eukaryota</taxon>
        <taxon>Metazoa</taxon>
        <taxon>Ecdysozoa</taxon>
        <taxon>Arthropoda</taxon>
        <taxon>Chelicerata</taxon>
        <taxon>Arachnida</taxon>
        <taxon>Araneae</taxon>
        <taxon>Araneomorphae</taxon>
        <taxon>Entelegynae</taxon>
        <taxon>Araneoidea</taxon>
        <taxon>Araneidae</taxon>
        <taxon>Caerostris</taxon>
    </lineage>
</organism>
<dbReference type="AlphaFoldDB" id="A0AAV4RZN9"/>
<dbReference type="Proteomes" id="UP001054837">
    <property type="component" value="Unassembled WGS sequence"/>
</dbReference>
<reference evidence="1 2" key="1">
    <citation type="submission" date="2021-06" db="EMBL/GenBank/DDBJ databases">
        <title>Caerostris darwini draft genome.</title>
        <authorList>
            <person name="Kono N."/>
            <person name="Arakawa K."/>
        </authorList>
    </citation>
    <scope>NUCLEOTIDE SEQUENCE [LARGE SCALE GENOMIC DNA]</scope>
</reference>
<name>A0AAV4RZN9_9ARAC</name>
<sequence>MRPHHLKLPKGPQIDTLDVFRSYKMTSIGTSQTDNPAEEPLPKDLVVLYTLSECHVYDMATIQRGICLVKELPIEAVNLLTSLEINRLGRKGNGSNVLGVTAFDVGSKIGMVSFVVVGI</sequence>
<keyword evidence="2" id="KW-1185">Reference proteome</keyword>
<dbReference type="EMBL" id="BPLQ01006954">
    <property type="protein sequence ID" value="GIY26579.1"/>
    <property type="molecule type" value="Genomic_DNA"/>
</dbReference>
<protein>
    <recommendedName>
        <fullName evidence="3">MutS-like protein</fullName>
    </recommendedName>
</protein>
<comment type="caution">
    <text evidence="1">The sequence shown here is derived from an EMBL/GenBank/DDBJ whole genome shotgun (WGS) entry which is preliminary data.</text>
</comment>
<evidence type="ECO:0000313" key="1">
    <source>
        <dbReference type="EMBL" id="GIY26579.1"/>
    </source>
</evidence>
<accession>A0AAV4RZN9</accession>